<sequence length="125" mass="14392">MSHRKVLVLSHLMVFLCVQCFAKLHNYDNFDMETLLLNTTRSRALFECVRDETKCANKEDKEMKDDIFEMVTTSCANCTAKEKQKFGDAMKALHRSMGESQIITMFINKMTNMFQGGLSDTEKTT</sequence>
<dbReference type="AlphaFoldDB" id="A0A1B4ZBN4"/>
<dbReference type="OrthoDB" id="7333109at2759"/>
<dbReference type="Gene3D" id="1.10.2080.10">
    <property type="entry name" value="Insect odorant-binding protein A10/Ejaculatory bulb-specific protein 3"/>
    <property type="match status" value="1"/>
</dbReference>
<organism evidence="2">
    <name type="scientific">Ostrinia furnacalis</name>
    <name type="common">Asian corn borer</name>
    <dbReference type="NCBI Taxonomy" id="93504"/>
    <lineage>
        <taxon>Eukaryota</taxon>
        <taxon>Metazoa</taxon>
        <taxon>Ecdysozoa</taxon>
        <taxon>Arthropoda</taxon>
        <taxon>Hexapoda</taxon>
        <taxon>Insecta</taxon>
        <taxon>Pterygota</taxon>
        <taxon>Neoptera</taxon>
        <taxon>Endopterygota</taxon>
        <taxon>Lepidoptera</taxon>
        <taxon>Glossata</taxon>
        <taxon>Ditrysia</taxon>
        <taxon>Pyraloidea</taxon>
        <taxon>Crambidae</taxon>
        <taxon>Pyraustinae</taxon>
        <taxon>Ostrinia</taxon>
    </lineage>
</organism>
<dbReference type="InterPro" id="IPR005055">
    <property type="entry name" value="A10/PebIII"/>
</dbReference>
<reference evidence="2" key="1">
    <citation type="submission" date="2015-02" db="EMBL/GenBank/DDBJ databases">
        <title>Identification of odorant binding proteins and chemosensory proteins in the Asian corn borer, Ostrinia furnacalis.</title>
        <authorList>
            <person name="Yang B."/>
            <person name="Ozaki K."/>
            <person name="Ishikawa Y."/>
            <person name="Matsuo T."/>
        </authorList>
    </citation>
    <scope>NUCLEOTIDE SEQUENCE</scope>
    <source>
        <tissue evidence="2">Antennal</tissue>
    </source>
</reference>
<evidence type="ECO:0000313" key="2">
    <source>
        <dbReference type="EMBL" id="BAV56820.1"/>
    </source>
</evidence>
<gene>
    <name evidence="2" type="primary">OfurCSP16</name>
</gene>
<evidence type="ECO:0000256" key="1">
    <source>
        <dbReference type="SAM" id="SignalP"/>
    </source>
</evidence>
<dbReference type="SUPFAM" id="SSF100910">
    <property type="entry name" value="Chemosensory protein Csp2"/>
    <property type="match status" value="1"/>
</dbReference>
<accession>A0A1B4ZBN4</accession>
<feature type="chain" id="PRO_5008573810" evidence="1">
    <location>
        <begin position="23"/>
        <end position="125"/>
    </location>
</feature>
<keyword evidence="1" id="KW-0732">Signal</keyword>
<feature type="signal peptide" evidence="1">
    <location>
        <begin position="1"/>
        <end position="22"/>
    </location>
</feature>
<dbReference type="EMBL" id="LC027717">
    <property type="protein sequence ID" value="BAV56820.1"/>
    <property type="molecule type" value="mRNA"/>
</dbReference>
<dbReference type="Pfam" id="PF03392">
    <property type="entry name" value="OS-D"/>
    <property type="match status" value="1"/>
</dbReference>
<proteinExistence type="evidence at transcript level"/>
<name>A0A1B4ZBN4_OSTFU</name>
<dbReference type="InterPro" id="IPR036682">
    <property type="entry name" value="OS_D_A10/PebIII_sf"/>
</dbReference>
<protein>
    <submittedName>
        <fullName evidence="2">Chemosensory protein 16</fullName>
    </submittedName>
</protein>